<accession>A0ACC6JZG5</accession>
<organism evidence="1 2">
    <name type="scientific">Pseudomonas hunanensis</name>
    <dbReference type="NCBI Taxonomy" id="1247546"/>
    <lineage>
        <taxon>Bacteria</taxon>
        <taxon>Pseudomonadati</taxon>
        <taxon>Pseudomonadota</taxon>
        <taxon>Gammaproteobacteria</taxon>
        <taxon>Pseudomonadales</taxon>
        <taxon>Pseudomonadaceae</taxon>
        <taxon>Pseudomonas</taxon>
    </lineage>
</organism>
<protein>
    <submittedName>
        <fullName evidence="1">Arginase family enzyme</fullName>
    </submittedName>
</protein>
<proteinExistence type="predicted"/>
<sequence>MNQPSDQAFYDRADAHIDLANQQLEQREGHGKVSASMTFAATRFSAWITARNFKSQAEMAEAREEIIKYYCEQYRMMLEDNLDEHIQNFDQYVLGKQG</sequence>
<dbReference type="Proteomes" id="UP001259587">
    <property type="component" value="Unassembled WGS sequence"/>
</dbReference>
<reference evidence="1" key="1">
    <citation type="submission" date="2023-07" db="EMBL/GenBank/DDBJ databases">
        <title>Sorghum-associated microbial communities from plants grown in Nebraska, USA.</title>
        <authorList>
            <person name="Schachtman D."/>
        </authorList>
    </citation>
    <scope>NUCLEOTIDE SEQUENCE</scope>
    <source>
        <strain evidence="1">BE56</strain>
    </source>
</reference>
<keyword evidence="2" id="KW-1185">Reference proteome</keyword>
<evidence type="ECO:0000313" key="1">
    <source>
        <dbReference type="EMBL" id="MDR6711599.1"/>
    </source>
</evidence>
<evidence type="ECO:0000313" key="2">
    <source>
        <dbReference type="Proteomes" id="UP001259587"/>
    </source>
</evidence>
<gene>
    <name evidence="1" type="ORF">J2W83_001193</name>
</gene>
<name>A0ACC6JZG5_9PSED</name>
<comment type="caution">
    <text evidence="1">The sequence shown here is derived from an EMBL/GenBank/DDBJ whole genome shotgun (WGS) entry which is preliminary data.</text>
</comment>
<dbReference type="EMBL" id="JAVDTH010000005">
    <property type="protein sequence ID" value="MDR6711599.1"/>
    <property type="molecule type" value="Genomic_DNA"/>
</dbReference>